<dbReference type="Proteomes" id="UP000712281">
    <property type="component" value="Unassembled WGS sequence"/>
</dbReference>
<proteinExistence type="predicted"/>
<accession>A0A8S9JNN4</accession>
<comment type="caution">
    <text evidence="2">The sequence shown here is derived from an EMBL/GenBank/DDBJ whole genome shotgun (WGS) entry which is preliminary data.</text>
</comment>
<protein>
    <submittedName>
        <fullName evidence="2">Uncharacterized protein</fullName>
    </submittedName>
</protein>
<gene>
    <name evidence="2" type="ORF">F2Q68_00001468</name>
</gene>
<evidence type="ECO:0000313" key="3">
    <source>
        <dbReference type="Proteomes" id="UP000712281"/>
    </source>
</evidence>
<reference evidence="2" key="1">
    <citation type="submission" date="2019-12" db="EMBL/GenBank/DDBJ databases">
        <title>Genome sequencing and annotation of Brassica cretica.</title>
        <authorList>
            <person name="Studholme D.J."/>
            <person name="Sarris P.F."/>
        </authorList>
    </citation>
    <scope>NUCLEOTIDE SEQUENCE</scope>
    <source>
        <strain evidence="2">PFS-001/15</strain>
        <tissue evidence="2">Leaf</tissue>
    </source>
</reference>
<evidence type="ECO:0000256" key="1">
    <source>
        <dbReference type="SAM" id="MobiDB-lite"/>
    </source>
</evidence>
<dbReference type="EMBL" id="QGKW02001660">
    <property type="protein sequence ID" value="KAF2583172.1"/>
    <property type="molecule type" value="Genomic_DNA"/>
</dbReference>
<feature type="compositionally biased region" description="Pro residues" evidence="1">
    <location>
        <begin position="12"/>
        <end position="22"/>
    </location>
</feature>
<evidence type="ECO:0000313" key="2">
    <source>
        <dbReference type="EMBL" id="KAF2583172.1"/>
    </source>
</evidence>
<name>A0A8S9JNN4_BRACR</name>
<dbReference type="AlphaFoldDB" id="A0A8S9JNN4"/>
<sequence>MSGGVRSSPGHSQPPPSNPVVPPIRRHLAFASTKPPFHPSDYRRFTPSYVTNNDSSSLCGIVDREEDAVVLRSPLQLKAFLILAQTISACSTSARKQDDLRRLATRSARWTARVPNLSNQTARDNISSPSDVQHLEGASNGLRAIVATSLSFVSSRFISLVVHSTLLEVKKSIARIDNLILEFGGGGGAGGAHGGGYGGGEGGGAGGGYGGGGAGGHGGGGGGGKGGGGGGGSGAGGAHGGGYGAGGGAGEGYGGGSGAGGHGGGGGGGGGSGGGGGYAAAGSGHGGGAGSGEGGGGY</sequence>
<organism evidence="2 3">
    <name type="scientific">Brassica cretica</name>
    <name type="common">Mustard</name>
    <dbReference type="NCBI Taxonomy" id="69181"/>
    <lineage>
        <taxon>Eukaryota</taxon>
        <taxon>Viridiplantae</taxon>
        <taxon>Streptophyta</taxon>
        <taxon>Embryophyta</taxon>
        <taxon>Tracheophyta</taxon>
        <taxon>Spermatophyta</taxon>
        <taxon>Magnoliopsida</taxon>
        <taxon>eudicotyledons</taxon>
        <taxon>Gunneridae</taxon>
        <taxon>Pentapetalae</taxon>
        <taxon>rosids</taxon>
        <taxon>malvids</taxon>
        <taxon>Brassicales</taxon>
        <taxon>Brassicaceae</taxon>
        <taxon>Brassiceae</taxon>
        <taxon>Brassica</taxon>
    </lineage>
</organism>
<feature type="region of interest" description="Disordered" evidence="1">
    <location>
        <begin position="1"/>
        <end position="23"/>
    </location>
</feature>